<feature type="transmembrane region" description="Helical" evidence="1">
    <location>
        <begin position="252"/>
        <end position="273"/>
    </location>
</feature>
<dbReference type="GO" id="GO:0016747">
    <property type="term" value="F:acyltransferase activity, transferring groups other than amino-acyl groups"/>
    <property type="evidence" value="ECO:0007669"/>
    <property type="project" value="InterPro"/>
</dbReference>
<proteinExistence type="predicted"/>
<gene>
    <name evidence="3" type="ORF">EPD65_00865</name>
</gene>
<keyword evidence="1" id="KW-1133">Transmembrane helix</keyword>
<organism evidence="3 4">
    <name type="scientific">Nocardioides jejuensis</name>
    <dbReference type="NCBI Taxonomy" id="2502782"/>
    <lineage>
        <taxon>Bacteria</taxon>
        <taxon>Bacillati</taxon>
        <taxon>Actinomycetota</taxon>
        <taxon>Actinomycetes</taxon>
        <taxon>Propionibacteriales</taxon>
        <taxon>Nocardioidaceae</taxon>
        <taxon>Nocardioides</taxon>
    </lineage>
</organism>
<feature type="transmembrane region" description="Helical" evidence="1">
    <location>
        <begin position="145"/>
        <end position="165"/>
    </location>
</feature>
<dbReference type="GO" id="GO:0009103">
    <property type="term" value="P:lipopolysaccharide biosynthetic process"/>
    <property type="evidence" value="ECO:0007669"/>
    <property type="project" value="TreeGrafter"/>
</dbReference>
<keyword evidence="4" id="KW-1185">Reference proteome</keyword>
<keyword evidence="1" id="KW-0472">Membrane</keyword>
<dbReference type="RefSeq" id="WP_131581012.1">
    <property type="nucleotide sequence ID" value="NZ_SJZJ01000001.1"/>
</dbReference>
<dbReference type="AlphaFoldDB" id="A0A4R1CL24"/>
<accession>A0A4R1CL24</accession>
<feature type="transmembrane region" description="Helical" evidence="1">
    <location>
        <begin position="285"/>
        <end position="306"/>
    </location>
</feature>
<feature type="transmembrane region" description="Helical" evidence="1">
    <location>
        <begin position="94"/>
        <end position="115"/>
    </location>
</feature>
<feature type="transmembrane region" description="Helical" evidence="1">
    <location>
        <begin position="318"/>
        <end position="339"/>
    </location>
</feature>
<evidence type="ECO:0000259" key="2">
    <source>
        <dbReference type="Pfam" id="PF01757"/>
    </source>
</evidence>
<keyword evidence="3" id="KW-0808">Transferase</keyword>
<dbReference type="Proteomes" id="UP000295453">
    <property type="component" value="Unassembled WGS sequence"/>
</dbReference>
<evidence type="ECO:0000256" key="1">
    <source>
        <dbReference type="SAM" id="Phobius"/>
    </source>
</evidence>
<comment type="caution">
    <text evidence="3">The sequence shown here is derived from an EMBL/GenBank/DDBJ whole genome shotgun (WGS) entry which is preliminary data.</text>
</comment>
<dbReference type="OrthoDB" id="9807745at2"/>
<dbReference type="GO" id="GO:0016020">
    <property type="term" value="C:membrane"/>
    <property type="evidence" value="ECO:0007669"/>
    <property type="project" value="TreeGrafter"/>
</dbReference>
<feature type="domain" description="Acyltransferase 3" evidence="2">
    <location>
        <begin position="18"/>
        <end position="334"/>
    </location>
</feature>
<dbReference type="EMBL" id="SJZJ01000001">
    <property type="protein sequence ID" value="TCJ31155.1"/>
    <property type="molecule type" value="Genomic_DNA"/>
</dbReference>
<reference evidence="3 4" key="1">
    <citation type="submission" date="2019-03" db="EMBL/GenBank/DDBJ databases">
        <authorList>
            <person name="Kim M.K.M."/>
        </authorList>
    </citation>
    <scope>NUCLEOTIDE SEQUENCE [LARGE SCALE GENOMIC DNA]</scope>
    <source>
        <strain evidence="3 4">18JY15-6</strain>
    </source>
</reference>
<feature type="transmembrane region" description="Helical" evidence="1">
    <location>
        <begin position="197"/>
        <end position="215"/>
    </location>
</feature>
<sequence>MTSALTTTPATGRRSRLRGLDGLRFLAAAVVVGYHYTGIDTGYWDQPPSTVFPTLNNVTRYGFLGVELFFVISGFVILMTAWGRSLPGFVASRVARLYPAYWVAVLVTVGLQVVWTGGRQLGWFDDLTNLTMAQEGFGIASVQGAFWTLWVELKFYLLAALLLLVGFTPRRIVAFAVLWPLVGEVFRLAQWSFLEDLFIVEYAPYFGVGMLLFLIHREGGTALRWAAMVVTGLLCVEQTVRHAPIGTRVVGVEISPVVCAVVVVAMIASVWLVADGPLRHVDWRWLSVVGALTYPLYLVHGQFGFAVIDTLHGHLSPYAVLAVAVALALTLAVALHYLVERRWHDRLRDGVLRLLRG</sequence>
<dbReference type="Pfam" id="PF01757">
    <property type="entry name" value="Acyl_transf_3"/>
    <property type="match status" value="1"/>
</dbReference>
<feature type="transmembrane region" description="Helical" evidence="1">
    <location>
        <begin position="22"/>
        <end position="39"/>
    </location>
</feature>
<feature type="transmembrane region" description="Helical" evidence="1">
    <location>
        <begin position="59"/>
        <end position="82"/>
    </location>
</feature>
<feature type="transmembrane region" description="Helical" evidence="1">
    <location>
        <begin position="222"/>
        <end position="240"/>
    </location>
</feature>
<keyword evidence="3" id="KW-0012">Acyltransferase</keyword>
<keyword evidence="1" id="KW-0812">Transmembrane</keyword>
<dbReference type="PANTHER" id="PTHR23028">
    <property type="entry name" value="ACETYLTRANSFERASE"/>
    <property type="match status" value="1"/>
</dbReference>
<evidence type="ECO:0000313" key="3">
    <source>
        <dbReference type="EMBL" id="TCJ31155.1"/>
    </source>
</evidence>
<feature type="transmembrane region" description="Helical" evidence="1">
    <location>
        <begin position="172"/>
        <end position="191"/>
    </location>
</feature>
<evidence type="ECO:0000313" key="4">
    <source>
        <dbReference type="Proteomes" id="UP000295453"/>
    </source>
</evidence>
<name>A0A4R1CL24_9ACTN</name>
<dbReference type="InterPro" id="IPR002656">
    <property type="entry name" value="Acyl_transf_3_dom"/>
</dbReference>
<protein>
    <submittedName>
        <fullName evidence="3">Acyltransferase</fullName>
    </submittedName>
</protein>
<dbReference type="InterPro" id="IPR050879">
    <property type="entry name" value="Acyltransferase_3"/>
</dbReference>
<dbReference type="PANTHER" id="PTHR23028:SF53">
    <property type="entry name" value="ACYL_TRANSF_3 DOMAIN-CONTAINING PROTEIN"/>
    <property type="match status" value="1"/>
</dbReference>